<dbReference type="CDD" id="cd00593">
    <property type="entry name" value="RIBOc"/>
    <property type="match status" value="1"/>
</dbReference>
<keyword evidence="5 16" id="KW-0963">Cytoplasm</keyword>
<comment type="subcellular location">
    <subcellularLocation>
        <location evidence="2 16">Cytoplasm</location>
    </subcellularLocation>
</comment>
<evidence type="ECO:0000256" key="6">
    <source>
        <dbReference type="ARBA" id="ARBA00022552"/>
    </source>
</evidence>
<dbReference type="KEGG" id="hte:Hydth_0244"/>
<evidence type="ECO:0000256" key="5">
    <source>
        <dbReference type="ARBA" id="ARBA00022490"/>
    </source>
</evidence>
<feature type="domain" description="DRBM" evidence="17">
    <location>
        <begin position="163"/>
        <end position="231"/>
    </location>
</feature>
<accession>D3DFW2</accession>
<dbReference type="OrthoDB" id="9805026at2"/>
<evidence type="ECO:0000256" key="12">
    <source>
        <dbReference type="ARBA" id="ARBA00022801"/>
    </source>
</evidence>
<keyword evidence="8 16" id="KW-0819">tRNA processing</keyword>
<evidence type="ECO:0000256" key="7">
    <source>
        <dbReference type="ARBA" id="ARBA00022664"/>
    </source>
</evidence>
<comment type="subunit">
    <text evidence="4 16">Homodimer.</text>
</comment>
<dbReference type="GO" id="GO:0004525">
    <property type="term" value="F:ribonuclease III activity"/>
    <property type="evidence" value="ECO:0007669"/>
    <property type="project" value="UniProtKB-UniRule"/>
</dbReference>
<dbReference type="eggNOG" id="COG0571">
    <property type="taxonomic scope" value="Bacteria"/>
</dbReference>
<dbReference type="SUPFAM" id="SSF54768">
    <property type="entry name" value="dsRNA-binding domain-like"/>
    <property type="match status" value="1"/>
</dbReference>
<dbReference type="Gene3D" id="1.10.1520.10">
    <property type="entry name" value="Ribonuclease III domain"/>
    <property type="match status" value="1"/>
</dbReference>
<reference evidence="19 20" key="1">
    <citation type="journal article" date="2010" name="J. Bacteriol.">
        <title>Complete genome sequence of the thermophilic, obligately chemolithoautotrophic hydrogen-oxidizing bacterium Hydrogenobacter thermophilus TK-6.</title>
        <authorList>
            <person name="Arai H."/>
            <person name="Kanbe H."/>
            <person name="Ishii M."/>
            <person name="Igarashi Y."/>
        </authorList>
    </citation>
    <scope>NUCLEOTIDE SEQUENCE [LARGE SCALE GENOMIC DNA]</scope>
    <source>
        <strain evidence="20">DSM 6534 / IAM 12695 / TK-6 [Tokyo]</strain>
    </source>
</reference>
<dbReference type="SMART" id="SM00535">
    <property type="entry name" value="RIBOc"/>
    <property type="match status" value="1"/>
</dbReference>
<dbReference type="CDD" id="cd10845">
    <property type="entry name" value="DSRM_RNAse_III_family"/>
    <property type="match status" value="1"/>
</dbReference>
<keyword evidence="14 16" id="KW-0694">RNA-binding</keyword>
<evidence type="ECO:0000313" key="19">
    <source>
        <dbReference type="EMBL" id="BAI68714.1"/>
    </source>
</evidence>
<keyword evidence="12 16" id="KW-0378">Hydrolase</keyword>
<keyword evidence="11 16" id="KW-0255">Endonuclease</keyword>
<dbReference type="GO" id="GO:0042802">
    <property type="term" value="F:identical protein binding"/>
    <property type="evidence" value="ECO:0007669"/>
    <property type="project" value="UniProtKB-ARBA"/>
</dbReference>
<evidence type="ECO:0000256" key="1">
    <source>
        <dbReference type="ARBA" id="ARBA00000109"/>
    </source>
</evidence>
<evidence type="ECO:0000313" key="20">
    <source>
        <dbReference type="Proteomes" id="UP000002574"/>
    </source>
</evidence>
<dbReference type="STRING" id="608538.HTH_0247"/>
<dbReference type="HAMAP" id="MF_00104">
    <property type="entry name" value="RNase_III"/>
    <property type="match status" value="1"/>
</dbReference>
<evidence type="ECO:0000259" key="18">
    <source>
        <dbReference type="PROSITE" id="PS50142"/>
    </source>
</evidence>
<proteinExistence type="inferred from homology"/>
<dbReference type="InterPro" id="IPR036389">
    <property type="entry name" value="RNase_III_sf"/>
</dbReference>
<evidence type="ECO:0000256" key="16">
    <source>
        <dbReference type="HAMAP-Rule" id="MF_00104"/>
    </source>
</evidence>
<feature type="active site" evidence="16">
    <location>
        <position position="122"/>
    </location>
</feature>
<dbReference type="SMART" id="SM00358">
    <property type="entry name" value="DSRM"/>
    <property type="match status" value="1"/>
</dbReference>
<keyword evidence="9 16" id="KW-0540">Nuclease</keyword>
<keyword evidence="16" id="KW-0699">rRNA-binding</keyword>
<feature type="domain" description="RNase III" evidence="18">
    <location>
        <begin position="9"/>
        <end position="133"/>
    </location>
</feature>
<dbReference type="GO" id="GO:0008033">
    <property type="term" value="P:tRNA processing"/>
    <property type="evidence" value="ECO:0007669"/>
    <property type="project" value="UniProtKB-KW"/>
</dbReference>
<keyword evidence="20" id="KW-1185">Reference proteome</keyword>
<gene>
    <name evidence="16 19" type="primary">rnc</name>
    <name evidence="19" type="ordered locus">HTH_0247</name>
</gene>
<evidence type="ECO:0000256" key="14">
    <source>
        <dbReference type="ARBA" id="ARBA00022884"/>
    </source>
</evidence>
<comment type="cofactor">
    <cofactor evidence="16">
        <name>Mg(2+)</name>
        <dbReference type="ChEBI" id="CHEBI:18420"/>
    </cofactor>
</comment>
<dbReference type="SUPFAM" id="SSF69065">
    <property type="entry name" value="RNase III domain-like"/>
    <property type="match status" value="1"/>
</dbReference>
<evidence type="ECO:0000256" key="8">
    <source>
        <dbReference type="ARBA" id="ARBA00022694"/>
    </source>
</evidence>
<dbReference type="NCBIfam" id="TIGR02191">
    <property type="entry name" value="RNaseIII"/>
    <property type="match status" value="1"/>
</dbReference>
<dbReference type="KEGG" id="hth:HTH_0247"/>
<evidence type="ECO:0000256" key="11">
    <source>
        <dbReference type="ARBA" id="ARBA00022759"/>
    </source>
</evidence>
<dbReference type="InterPro" id="IPR011907">
    <property type="entry name" value="RNase_III"/>
</dbReference>
<dbReference type="PANTHER" id="PTHR14950">
    <property type="entry name" value="DICER-RELATED"/>
    <property type="match status" value="1"/>
</dbReference>
<dbReference type="InterPro" id="IPR014720">
    <property type="entry name" value="dsRBD_dom"/>
</dbReference>
<organism evidence="19 20">
    <name type="scientific">Hydrogenobacter thermophilus (strain DSM 6534 / IAM 12695 / TK-6)</name>
    <dbReference type="NCBI Taxonomy" id="608538"/>
    <lineage>
        <taxon>Bacteria</taxon>
        <taxon>Pseudomonadati</taxon>
        <taxon>Aquificota</taxon>
        <taxon>Aquificia</taxon>
        <taxon>Aquificales</taxon>
        <taxon>Aquificaceae</taxon>
        <taxon>Hydrogenobacter</taxon>
    </lineage>
</organism>
<dbReference type="RefSeq" id="WP_012962897.1">
    <property type="nucleotide sequence ID" value="NC_013799.1"/>
</dbReference>
<comment type="catalytic activity">
    <reaction evidence="1 16">
        <text>Endonucleolytic cleavage to 5'-phosphomonoester.</text>
        <dbReference type="EC" id="3.1.26.3"/>
    </reaction>
</comment>
<evidence type="ECO:0000259" key="17">
    <source>
        <dbReference type="PROSITE" id="PS50137"/>
    </source>
</evidence>
<evidence type="ECO:0000256" key="13">
    <source>
        <dbReference type="ARBA" id="ARBA00022842"/>
    </source>
</evidence>
<dbReference type="Gene3D" id="3.30.160.20">
    <property type="match status" value="1"/>
</dbReference>
<dbReference type="GO" id="GO:0005737">
    <property type="term" value="C:cytoplasm"/>
    <property type="evidence" value="ECO:0007669"/>
    <property type="project" value="UniProtKB-SubCell"/>
</dbReference>
<dbReference type="PANTHER" id="PTHR14950:SF37">
    <property type="entry name" value="ENDORIBONUCLEASE DICER"/>
    <property type="match status" value="1"/>
</dbReference>
<keyword evidence="7 16" id="KW-0507">mRNA processing</keyword>
<dbReference type="Pfam" id="PF00035">
    <property type="entry name" value="dsrm"/>
    <property type="match status" value="1"/>
</dbReference>
<comment type="function">
    <text evidence="15 16">Digests double-stranded RNA. Involved in the processing of primary rRNA transcript to yield the immediate precursors to the large and small rRNAs (23S and 16S). Processes some mRNAs, and tRNAs when they are encoded in the rRNA operon. Processes pre-crRNA and tracrRNA of type II CRISPR loci if present in the organism.</text>
</comment>
<dbReference type="EC" id="3.1.26.3" evidence="16"/>
<evidence type="ECO:0000256" key="10">
    <source>
        <dbReference type="ARBA" id="ARBA00022723"/>
    </source>
</evidence>
<dbReference type="FunFam" id="1.10.1520.10:FF:000001">
    <property type="entry name" value="Ribonuclease 3"/>
    <property type="match status" value="1"/>
</dbReference>
<dbReference type="PATRIC" id="fig|608538.5.peg.246"/>
<feature type="active site" evidence="16">
    <location>
        <position position="52"/>
    </location>
</feature>
<dbReference type="Pfam" id="PF14622">
    <property type="entry name" value="Ribonucleas_3_3"/>
    <property type="match status" value="1"/>
</dbReference>
<dbReference type="EMBL" id="AP011112">
    <property type="protein sequence ID" value="BAI68714.1"/>
    <property type="molecule type" value="Genomic_DNA"/>
</dbReference>
<evidence type="ECO:0000256" key="9">
    <source>
        <dbReference type="ARBA" id="ARBA00022722"/>
    </source>
</evidence>
<comment type="similarity">
    <text evidence="3">Belongs to the ribonuclease III family.</text>
</comment>
<dbReference type="GO" id="GO:0006397">
    <property type="term" value="P:mRNA processing"/>
    <property type="evidence" value="ECO:0007669"/>
    <property type="project" value="UniProtKB-UniRule"/>
</dbReference>
<dbReference type="FunFam" id="3.30.160.20:FF:000003">
    <property type="entry name" value="Ribonuclease 3"/>
    <property type="match status" value="1"/>
</dbReference>
<evidence type="ECO:0000256" key="3">
    <source>
        <dbReference type="ARBA" id="ARBA00010183"/>
    </source>
</evidence>
<dbReference type="PROSITE" id="PS00517">
    <property type="entry name" value="RNASE_3_1"/>
    <property type="match status" value="1"/>
</dbReference>
<dbReference type="GO" id="GO:0006364">
    <property type="term" value="P:rRNA processing"/>
    <property type="evidence" value="ECO:0007669"/>
    <property type="project" value="UniProtKB-UniRule"/>
</dbReference>
<keyword evidence="13 16" id="KW-0460">Magnesium</keyword>
<feature type="binding site" evidence="16">
    <location>
        <position position="122"/>
    </location>
    <ligand>
        <name>Mg(2+)</name>
        <dbReference type="ChEBI" id="CHEBI:18420"/>
    </ligand>
</feature>
<keyword evidence="10 16" id="KW-0479">Metal-binding</keyword>
<dbReference type="AlphaFoldDB" id="D3DFW2"/>
<keyword evidence="6 16" id="KW-0698">rRNA processing</keyword>
<evidence type="ECO:0000256" key="15">
    <source>
        <dbReference type="ARBA" id="ARBA00049596"/>
    </source>
</evidence>
<feature type="binding site" evidence="16">
    <location>
        <position position="119"/>
    </location>
    <ligand>
        <name>Mg(2+)</name>
        <dbReference type="ChEBI" id="CHEBI:18420"/>
    </ligand>
</feature>
<dbReference type="Proteomes" id="UP000002574">
    <property type="component" value="Chromosome"/>
</dbReference>
<dbReference type="InterPro" id="IPR000999">
    <property type="entry name" value="RNase_III_dom"/>
</dbReference>
<evidence type="ECO:0000256" key="2">
    <source>
        <dbReference type="ARBA" id="ARBA00004496"/>
    </source>
</evidence>
<dbReference type="GO" id="GO:0019843">
    <property type="term" value="F:rRNA binding"/>
    <property type="evidence" value="ECO:0007669"/>
    <property type="project" value="UniProtKB-KW"/>
</dbReference>
<dbReference type="GO" id="GO:0046872">
    <property type="term" value="F:metal ion binding"/>
    <property type="evidence" value="ECO:0007669"/>
    <property type="project" value="UniProtKB-KW"/>
</dbReference>
<name>D3DFW2_HYDTT</name>
<protein>
    <recommendedName>
        <fullName evidence="16">Ribonuclease 3</fullName>
        <ecNumber evidence="16">3.1.26.3</ecNumber>
    </recommendedName>
    <alternativeName>
        <fullName evidence="16">Ribonuclease III</fullName>
        <shortName evidence="16">RNase III</shortName>
    </alternativeName>
</protein>
<dbReference type="PROSITE" id="PS50142">
    <property type="entry name" value="RNASE_3_2"/>
    <property type="match status" value="1"/>
</dbReference>
<sequence>MPVSSSEEYKELEEKLGYTFRDKKLLEQALTHKSYAVEKGVKSYETLEFLGDALINLFVVDILLQEFPQAKEGQLAPMKAFFVSEEFLHQLAQELELEKYLLLGGKKGKFKVNVSILGDAFESLWGAIYIDTGRDTNFTRSLFERLYKNRIITMARSSDYKKDYKTILQEITQKRWKERPTYRVVSVSGPQHGKVFEVECSVRNIRAVAAGSNKKEAEQLSAKRVLELLQEL</sequence>
<evidence type="ECO:0000256" key="4">
    <source>
        <dbReference type="ARBA" id="ARBA00011738"/>
    </source>
</evidence>
<feature type="binding site" evidence="16">
    <location>
        <position position="48"/>
    </location>
    <ligand>
        <name>Mg(2+)</name>
        <dbReference type="ChEBI" id="CHEBI:18420"/>
    </ligand>
</feature>
<dbReference type="PROSITE" id="PS50137">
    <property type="entry name" value="DS_RBD"/>
    <property type="match status" value="1"/>
</dbReference>